<accession>S0DRU1</accession>
<gene>
    <name evidence="2" type="ORF">FFUJ_03803</name>
</gene>
<evidence type="ECO:0000256" key="1">
    <source>
        <dbReference type="SAM" id="MobiDB-lite"/>
    </source>
</evidence>
<dbReference type="STRING" id="1279085.S0DRU1"/>
<evidence type="ECO:0000313" key="2">
    <source>
        <dbReference type="EMBL" id="CCT65161.1"/>
    </source>
</evidence>
<dbReference type="HOGENOM" id="CLU_494358_0_0_1"/>
<evidence type="ECO:0000313" key="3">
    <source>
        <dbReference type="Proteomes" id="UP000016800"/>
    </source>
</evidence>
<dbReference type="GeneID" id="35397284"/>
<name>S0DRU1_GIBF5</name>
<organism evidence="2 3">
    <name type="scientific">Gibberella fujikuroi (strain CBS 195.34 / IMI 58289 / NRRL A-6831)</name>
    <name type="common">Bakanae and foot rot disease fungus</name>
    <name type="synonym">Fusarium fujikuroi</name>
    <dbReference type="NCBI Taxonomy" id="1279085"/>
    <lineage>
        <taxon>Eukaryota</taxon>
        <taxon>Fungi</taxon>
        <taxon>Dikarya</taxon>
        <taxon>Ascomycota</taxon>
        <taxon>Pezizomycotina</taxon>
        <taxon>Sordariomycetes</taxon>
        <taxon>Hypocreomycetidae</taxon>
        <taxon>Hypocreales</taxon>
        <taxon>Nectriaceae</taxon>
        <taxon>Fusarium</taxon>
        <taxon>Fusarium fujikuroi species complex</taxon>
    </lineage>
</organism>
<reference evidence="2 3" key="1">
    <citation type="journal article" date="2013" name="PLoS Pathog.">
        <title>Deciphering the cryptic genome: genome-wide analyses of the rice pathogen Fusarium fujikuroi reveal complex regulation of secondary metabolism and novel metabolites.</title>
        <authorList>
            <person name="Wiemann P."/>
            <person name="Sieber C.M."/>
            <person name="von Bargen K.W."/>
            <person name="Studt L."/>
            <person name="Niehaus E.M."/>
            <person name="Espino J.J."/>
            <person name="Huss K."/>
            <person name="Michielse C.B."/>
            <person name="Albermann S."/>
            <person name="Wagner D."/>
            <person name="Bergner S.V."/>
            <person name="Connolly L.R."/>
            <person name="Fischer A."/>
            <person name="Reuter G."/>
            <person name="Kleigrewe K."/>
            <person name="Bald T."/>
            <person name="Wingfield B.D."/>
            <person name="Ophir R."/>
            <person name="Freeman S."/>
            <person name="Hippler M."/>
            <person name="Smith K.M."/>
            <person name="Brown D.W."/>
            <person name="Proctor R.H."/>
            <person name="Munsterkotter M."/>
            <person name="Freitag M."/>
            <person name="Humpf H.U."/>
            <person name="Guldener U."/>
            <person name="Tudzynski B."/>
        </authorList>
    </citation>
    <scope>NUCLEOTIDE SEQUENCE [LARGE SCALE GENOMIC DNA]</scope>
    <source>
        <strain evidence="3">CBS 195.34 / IMI 58289 / NRRL A-6831</strain>
    </source>
</reference>
<dbReference type="Proteomes" id="UP000016800">
    <property type="component" value="Chromosome II"/>
</dbReference>
<dbReference type="RefSeq" id="XP_023427242.1">
    <property type="nucleotide sequence ID" value="XM_023572984.1"/>
</dbReference>
<proteinExistence type="predicted"/>
<feature type="compositionally biased region" description="Polar residues" evidence="1">
    <location>
        <begin position="39"/>
        <end position="68"/>
    </location>
</feature>
<protein>
    <submittedName>
        <fullName evidence="2">Uncharacterized protein</fullName>
    </submittedName>
</protein>
<dbReference type="VEuPathDB" id="FungiDB:FFUJ_03803"/>
<sequence>MALYSSSSLTFPYPTTIRHPLQIPIRATITDARCHHGSPQVSSKTPIQVSDNPDSTNDTGVSDLSPTTGLVADGPQPTKTQAPVSDDIDAGPVEATSGFRYDSSSESARPTVETTTSQPVPDATTDAEQPQPDEMRDNSGKLFHCGGVSRQAVNVPQSTDNFSPPFAPLPLRMNVSQALGELSFRVSMSKILLISHFMVIQSQRIITRMPSLSPRLASVWLSRGGEDGDGGGFIYPLLLTGELNAGEKVDDDNDFDQSAKKEVMHTNVPADNEKFNSALVSQRLVMRQISSLGENVILSLLVLTLILDERLSQNTTRAKISLKTLPRIQITNTVASNTARILNELKPTPPPHHLTLCYPSQTPSTLITITRTSSSAITTGATTIDAAVISENVRNQPLVNREIPQYPTTIDVKQPPGAPDLINNQYRTSDDQPSSIISDTPVIHLAVLAHSTTIGDGTVCVYPACARMNAWLRPRTCLRKVIRRDFPSTQIPTQIGVRRSDRDQGRMALIEKRLRRGAYDRATSEFDADIAFGGYTIELAKDARLNECIAR</sequence>
<feature type="compositionally biased region" description="Polar residues" evidence="1">
    <location>
        <begin position="102"/>
        <end position="119"/>
    </location>
</feature>
<feature type="region of interest" description="Disordered" evidence="1">
    <location>
        <begin position="34"/>
        <end position="139"/>
    </location>
</feature>
<dbReference type="AlphaFoldDB" id="S0DRU1"/>
<dbReference type="EMBL" id="HF679024">
    <property type="protein sequence ID" value="CCT65161.1"/>
    <property type="molecule type" value="Genomic_DNA"/>
</dbReference>
<keyword evidence="3" id="KW-1185">Reference proteome</keyword>